<dbReference type="Pfam" id="PF13679">
    <property type="entry name" value="Methyltransf_32"/>
    <property type="match status" value="1"/>
</dbReference>
<accession>A0A9W9Q6S0</accession>
<name>A0A9W9Q6S0_PENBR</name>
<sequence>MIPNRPLPISGVWETPDVYTEALLSFATTSVLFMNLCGGVHMVDFLTREPDVYTTTLPEKWREFFQHHDVQDIIHLLLREEIGPLRAATNPVEETSRTWRGGAFPPQSLLDYIFNVRQLALLRDLDTSSASQTELPSQVVMRMNRKKVHEVRHFSQYVASLSQTVYERRGEPPPYHKHIIAIERKHEYISGARTMDVRAKLAKDPKAYDPQKQKDSCDCQNDTPELIATAATNVSPPILQDLQITEDVSNLEVLGDISLSPDGYLEPVIDHIIHPESNDGETKKERDARLMVVSLHSCGNLVHHGIRSLILNSSIVAVAMIGCCYNLLTERLGPSEHELPVLQSLHPRLKEAGSSYDPHGFPMSQYYENYRSPGATTGMKLNITARALAVQAPYNWSQKDSETSFTRHFFRALLQRILVDRNVIPKPSAENDALYEATHPKHKGDSIIIGGVSKGAYKTFNAYVRAATIKMSCDPNYGSKVQQHIATLTDEEIDGYETNYLYARKHMSIMWSLMGFSAQLVESIIVVDRWQFLREQDSVKDCWVEPVFEYGQSPRNLAVIGLKK</sequence>
<dbReference type="InterPro" id="IPR052220">
    <property type="entry name" value="METTL25"/>
</dbReference>
<organism evidence="2 3">
    <name type="scientific">Penicillium brevicompactum</name>
    <dbReference type="NCBI Taxonomy" id="5074"/>
    <lineage>
        <taxon>Eukaryota</taxon>
        <taxon>Fungi</taxon>
        <taxon>Dikarya</taxon>
        <taxon>Ascomycota</taxon>
        <taxon>Pezizomycotina</taxon>
        <taxon>Eurotiomycetes</taxon>
        <taxon>Eurotiomycetidae</taxon>
        <taxon>Eurotiales</taxon>
        <taxon>Aspergillaceae</taxon>
        <taxon>Penicillium</taxon>
    </lineage>
</organism>
<proteinExistence type="predicted"/>
<evidence type="ECO:0000313" key="3">
    <source>
        <dbReference type="Proteomes" id="UP001147695"/>
    </source>
</evidence>
<protein>
    <recommendedName>
        <fullName evidence="1">Methyltransferase domain-containing protein</fullName>
    </recommendedName>
</protein>
<dbReference type="AlphaFoldDB" id="A0A9W9Q6S0"/>
<evidence type="ECO:0000313" key="2">
    <source>
        <dbReference type="EMBL" id="KAJ5327990.1"/>
    </source>
</evidence>
<gene>
    <name evidence="2" type="ORF">N7452_008380</name>
</gene>
<feature type="domain" description="Methyltransferase" evidence="1">
    <location>
        <begin position="175"/>
        <end position="330"/>
    </location>
</feature>
<reference evidence="2" key="2">
    <citation type="journal article" date="2023" name="IMA Fungus">
        <title>Comparative genomic study of the Penicillium genus elucidates a diverse pangenome and 15 lateral gene transfer events.</title>
        <authorList>
            <person name="Petersen C."/>
            <person name="Sorensen T."/>
            <person name="Nielsen M.R."/>
            <person name="Sondergaard T.E."/>
            <person name="Sorensen J.L."/>
            <person name="Fitzpatrick D.A."/>
            <person name="Frisvad J.C."/>
            <person name="Nielsen K.L."/>
        </authorList>
    </citation>
    <scope>NUCLEOTIDE SEQUENCE</scope>
    <source>
        <strain evidence="2">IBT 35673</strain>
    </source>
</reference>
<dbReference type="PANTHER" id="PTHR12496:SF0">
    <property type="entry name" value="METHYLTRANSFERASE DOMAIN-CONTAINING PROTEIN"/>
    <property type="match status" value="1"/>
</dbReference>
<dbReference type="EMBL" id="JAPZBQ010000005">
    <property type="protein sequence ID" value="KAJ5327990.1"/>
    <property type="molecule type" value="Genomic_DNA"/>
</dbReference>
<comment type="caution">
    <text evidence="2">The sequence shown here is derived from an EMBL/GenBank/DDBJ whole genome shotgun (WGS) entry which is preliminary data.</text>
</comment>
<reference evidence="2" key="1">
    <citation type="submission" date="2022-12" db="EMBL/GenBank/DDBJ databases">
        <authorList>
            <person name="Petersen C."/>
        </authorList>
    </citation>
    <scope>NUCLEOTIDE SEQUENCE</scope>
    <source>
        <strain evidence="2">IBT 35673</strain>
    </source>
</reference>
<dbReference type="InterPro" id="IPR025714">
    <property type="entry name" value="Methyltranfer_dom"/>
</dbReference>
<evidence type="ECO:0000259" key="1">
    <source>
        <dbReference type="Pfam" id="PF13679"/>
    </source>
</evidence>
<dbReference type="PANTHER" id="PTHR12496">
    <property type="entry name" value="CGI-41 METHYLTRANSFERASE"/>
    <property type="match status" value="1"/>
</dbReference>
<dbReference type="Proteomes" id="UP001147695">
    <property type="component" value="Unassembled WGS sequence"/>
</dbReference>